<name>A0A388TCH3_TERA1</name>
<comment type="caution">
    <text evidence="1">The sequence shown here is derived from an EMBL/GenBank/DDBJ whole genome shotgun (WGS) entry which is preliminary data.</text>
</comment>
<dbReference type="Proteomes" id="UP000269352">
    <property type="component" value="Unassembled WGS sequence"/>
</dbReference>
<keyword evidence="2" id="KW-1185">Reference proteome</keyword>
<proteinExistence type="predicted"/>
<evidence type="ECO:0008006" key="3">
    <source>
        <dbReference type="Google" id="ProtNLM"/>
    </source>
</evidence>
<accession>A0A388TCH3</accession>
<reference evidence="1 2" key="1">
    <citation type="journal article" date="2019" name="ISME J.">
        <title>Genome analyses of uncultured TG2/ZB3 bacteria in 'Margulisbacteria' specifically attached to ectosymbiotic spirochetes of protists in the termite gut.</title>
        <authorList>
            <person name="Utami Y.D."/>
            <person name="Kuwahara H."/>
            <person name="Igai K."/>
            <person name="Murakami T."/>
            <person name="Sugaya K."/>
            <person name="Morikawa T."/>
            <person name="Nagura Y."/>
            <person name="Yuki M."/>
            <person name="Deevong P."/>
            <person name="Inoue T."/>
            <person name="Kihara K."/>
            <person name="Lo N."/>
            <person name="Yamada A."/>
            <person name="Ohkuma M."/>
            <person name="Hongoh Y."/>
        </authorList>
    </citation>
    <scope>NUCLEOTIDE SEQUENCE [LARGE SCALE GENOMIC DNA]</scope>
    <source>
        <strain evidence="1">NkOx7-01</strain>
    </source>
</reference>
<dbReference type="EMBL" id="BGZN01000033">
    <property type="protein sequence ID" value="GBR74178.1"/>
    <property type="molecule type" value="Genomic_DNA"/>
</dbReference>
<gene>
    <name evidence="1" type="ORF">NO1_1402</name>
</gene>
<sequence length="283" mass="31348">MLLALLGADGQLNVFTGDKDAEVFIDGQFVAKEQVLKQALQSGTHYLQVKKNGQVLKSRTVEIQDDKLETVVLEDFVDYKTNVPSRGSLDVEALRVRETRGNLAFGVFGGSPASGLSLKWWPLERVGLQAIGFANNNNTVRDTRAGGRLLWALNESVYQSSTFTIYLALGVGRSALLFVDEADGESATYDLQELAFGLEFRVADFFQTNSNERRHIVIDKDTSALDILLVELLLGVGEFFLRTAHWNIEIGAERTFTRYFASGAAPSTDYLNLKFSGGCHIYF</sequence>
<dbReference type="AlphaFoldDB" id="A0A388TCH3"/>
<evidence type="ECO:0000313" key="2">
    <source>
        <dbReference type="Proteomes" id="UP000269352"/>
    </source>
</evidence>
<organism evidence="1 2">
    <name type="scientific">Termititenax aidoneus</name>
    <dbReference type="NCBI Taxonomy" id="2218524"/>
    <lineage>
        <taxon>Bacteria</taxon>
        <taxon>Bacillati</taxon>
        <taxon>Candidatus Margulisiibacteriota</taxon>
        <taxon>Candidatus Termititenacia</taxon>
        <taxon>Candidatus Termititenacales</taxon>
        <taxon>Candidatus Termititenacaceae</taxon>
        <taxon>Candidatus Termititenax</taxon>
    </lineage>
</organism>
<evidence type="ECO:0000313" key="1">
    <source>
        <dbReference type="EMBL" id="GBR74178.1"/>
    </source>
</evidence>
<protein>
    <recommendedName>
        <fullName evidence="3">PEGA domain-containing protein</fullName>
    </recommendedName>
</protein>